<proteinExistence type="predicted"/>
<name>A0A1J8QN33_9AGAM</name>
<feature type="non-terminal residue" evidence="2">
    <location>
        <position position="1"/>
    </location>
</feature>
<evidence type="ECO:0000256" key="1">
    <source>
        <dbReference type="SAM" id="MobiDB-lite"/>
    </source>
</evidence>
<evidence type="ECO:0000313" key="2">
    <source>
        <dbReference type="EMBL" id="OJA14816.1"/>
    </source>
</evidence>
<gene>
    <name evidence="2" type="ORF">AZE42_04192</name>
</gene>
<evidence type="ECO:0000313" key="3">
    <source>
        <dbReference type="Proteomes" id="UP000183567"/>
    </source>
</evidence>
<feature type="region of interest" description="Disordered" evidence="1">
    <location>
        <begin position="1"/>
        <end position="34"/>
    </location>
</feature>
<keyword evidence="3" id="KW-1185">Reference proteome</keyword>
<dbReference type="EMBL" id="LVVM01003467">
    <property type="protein sequence ID" value="OJA14816.1"/>
    <property type="molecule type" value="Genomic_DNA"/>
</dbReference>
<dbReference type="AlphaFoldDB" id="A0A1J8QN33"/>
<accession>A0A1J8QN33</accession>
<protein>
    <submittedName>
        <fullName evidence="2">Uncharacterized protein</fullName>
    </submittedName>
</protein>
<feature type="compositionally biased region" description="Basic residues" evidence="1">
    <location>
        <begin position="24"/>
        <end position="34"/>
    </location>
</feature>
<feature type="non-terminal residue" evidence="2">
    <location>
        <position position="34"/>
    </location>
</feature>
<sequence>RSRRIAAPTTQHSPAFHNLDGPTRRLRRKGSTPS</sequence>
<organism evidence="2 3">
    <name type="scientific">Rhizopogon vesiculosus</name>
    <dbReference type="NCBI Taxonomy" id="180088"/>
    <lineage>
        <taxon>Eukaryota</taxon>
        <taxon>Fungi</taxon>
        <taxon>Dikarya</taxon>
        <taxon>Basidiomycota</taxon>
        <taxon>Agaricomycotina</taxon>
        <taxon>Agaricomycetes</taxon>
        <taxon>Agaricomycetidae</taxon>
        <taxon>Boletales</taxon>
        <taxon>Suillineae</taxon>
        <taxon>Rhizopogonaceae</taxon>
        <taxon>Rhizopogon</taxon>
    </lineage>
</organism>
<dbReference type="Proteomes" id="UP000183567">
    <property type="component" value="Unassembled WGS sequence"/>
</dbReference>
<comment type="caution">
    <text evidence="2">The sequence shown here is derived from an EMBL/GenBank/DDBJ whole genome shotgun (WGS) entry which is preliminary data.</text>
</comment>
<reference evidence="2 3" key="1">
    <citation type="submission" date="2016-03" db="EMBL/GenBank/DDBJ databases">
        <title>Comparative genomics of the ectomycorrhizal sister species Rhizopogon vinicolor and Rhizopogon vesiculosus (Basidiomycota: Boletales) reveals a divergence of the mating type B locus.</title>
        <authorList>
            <person name="Mujic A.B."/>
            <person name="Kuo A."/>
            <person name="Tritt A."/>
            <person name="Lipzen A."/>
            <person name="Chen C."/>
            <person name="Johnson J."/>
            <person name="Sharma A."/>
            <person name="Barry K."/>
            <person name="Grigoriev I.V."/>
            <person name="Spatafora J.W."/>
        </authorList>
    </citation>
    <scope>NUCLEOTIDE SEQUENCE [LARGE SCALE GENOMIC DNA]</scope>
    <source>
        <strain evidence="2 3">AM-OR11-056</strain>
    </source>
</reference>